<sequence length="163" mass="17616">MTSTSKPTSRWSKTREFSTSTRGIATIIERVEPPLITIGTDENVLHEDSETWGVSRETKQPQIVQVSALPLVPQPEMKKKELVEAAVARSGVKKRDAKLAIEAALAVLGEALAEGRELNLLPLGKLKVTGMKKGGNAQIINARVRQPEESGISVQDPLAQAAE</sequence>
<comment type="caution">
    <text evidence="3">The sequence shown here is derived from an EMBL/GenBank/DDBJ whole genome shotgun (WGS) entry which is preliminary data.</text>
</comment>
<dbReference type="RefSeq" id="WP_246429504.1">
    <property type="nucleotide sequence ID" value="NZ_BAABBZ010000016.1"/>
</dbReference>
<dbReference type="GO" id="GO:0003677">
    <property type="term" value="F:DNA binding"/>
    <property type="evidence" value="ECO:0007669"/>
    <property type="project" value="UniProtKB-KW"/>
</dbReference>
<dbReference type="AlphaFoldDB" id="A0A7W6GUU1"/>
<keyword evidence="4" id="KW-1185">Reference proteome</keyword>
<accession>A0A7W6GUU1</accession>
<comment type="similarity">
    <text evidence="1">Belongs to the bacterial histone-like protein family.</text>
</comment>
<keyword evidence="2 3" id="KW-0238">DNA-binding</keyword>
<evidence type="ECO:0000256" key="1">
    <source>
        <dbReference type="ARBA" id="ARBA00010529"/>
    </source>
</evidence>
<gene>
    <name evidence="3" type="ORF">GGQ68_004528</name>
</gene>
<dbReference type="Pfam" id="PF00216">
    <property type="entry name" value="Bac_DNA_binding"/>
    <property type="match status" value="1"/>
</dbReference>
<dbReference type="Proteomes" id="UP000541426">
    <property type="component" value="Unassembled WGS sequence"/>
</dbReference>
<protein>
    <submittedName>
        <fullName evidence="3">DNA-binding protein HU-alpha</fullName>
    </submittedName>
</protein>
<dbReference type="InterPro" id="IPR000119">
    <property type="entry name" value="Hist_DNA-bd"/>
</dbReference>
<evidence type="ECO:0000256" key="2">
    <source>
        <dbReference type="ARBA" id="ARBA00023125"/>
    </source>
</evidence>
<dbReference type="GO" id="GO:0030527">
    <property type="term" value="F:structural constituent of chromatin"/>
    <property type="evidence" value="ECO:0007669"/>
    <property type="project" value="InterPro"/>
</dbReference>
<reference evidence="3 4" key="1">
    <citation type="submission" date="2020-08" db="EMBL/GenBank/DDBJ databases">
        <title>Genomic Encyclopedia of Type Strains, Phase IV (KMG-IV): sequencing the most valuable type-strain genomes for metagenomic binning, comparative biology and taxonomic classification.</title>
        <authorList>
            <person name="Goeker M."/>
        </authorList>
    </citation>
    <scope>NUCLEOTIDE SEQUENCE [LARGE SCALE GENOMIC DNA]</scope>
    <source>
        <strain evidence="3 4">DSM 102235</strain>
    </source>
</reference>
<evidence type="ECO:0000313" key="3">
    <source>
        <dbReference type="EMBL" id="MBB3988172.1"/>
    </source>
</evidence>
<proteinExistence type="inferred from homology"/>
<dbReference type="Gene3D" id="4.10.520.10">
    <property type="entry name" value="IHF-like DNA-binding proteins"/>
    <property type="match status" value="1"/>
</dbReference>
<organism evidence="3 4">
    <name type="scientific">Sagittula marina</name>
    <dbReference type="NCBI Taxonomy" id="943940"/>
    <lineage>
        <taxon>Bacteria</taxon>
        <taxon>Pseudomonadati</taxon>
        <taxon>Pseudomonadota</taxon>
        <taxon>Alphaproteobacteria</taxon>
        <taxon>Rhodobacterales</taxon>
        <taxon>Roseobacteraceae</taxon>
        <taxon>Sagittula</taxon>
    </lineage>
</organism>
<name>A0A7W6GUU1_9RHOB</name>
<dbReference type="EMBL" id="JACIEJ010000017">
    <property type="protein sequence ID" value="MBB3988172.1"/>
    <property type="molecule type" value="Genomic_DNA"/>
</dbReference>
<dbReference type="InterPro" id="IPR010992">
    <property type="entry name" value="IHF-like_DNA-bd_dom_sf"/>
</dbReference>
<evidence type="ECO:0000313" key="4">
    <source>
        <dbReference type="Proteomes" id="UP000541426"/>
    </source>
</evidence>
<dbReference type="SUPFAM" id="SSF47729">
    <property type="entry name" value="IHF-like DNA-binding proteins"/>
    <property type="match status" value="1"/>
</dbReference>